<dbReference type="PROSITE" id="PS50112">
    <property type="entry name" value="PAS"/>
    <property type="match status" value="1"/>
</dbReference>
<keyword evidence="2" id="KW-0677">Repeat</keyword>
<dbReference type="AlphaFoldDB" id="A0AAW2FID2"/>
<dbReference type="InterPro" id="IPR013767">
    <property type="entry name" value="PAS_fold"/>
</dbReference>
<dbReference type="FunFam" id="3.30.450.20:FF:000069">
    <property type="entry name" value="Aryl hydrocarbon receptor"/>
    <property type="match status" value="1"/>
</dbReference>
<dbReference type="Gene3D" id="4.10.280.10">
    <property type="entry name" value="Helix-loop-helix DNA-binding domain"/>
    <property type="match status" value="1"/>
</dbReference>
<evidence type="ECO:0000256" key="1">
    <source>
        <dbReference type="ARBA" id="ARBA00004123"/>
    </source>
</evidence>
<proteinExistence type="predicted"/>
<dbReference type="Proteomes" id="UP001430953">
    <property type="component" value="Unassembled WGS sequence"/>
</dbReference>
<evidence type="ECO:0000256" key="5">
    <source>
        <dbReference type="ARBA" id="ARBA00023159"/>
    </source>
</evidence>
<evidence type="ECO:0000313" key="11">
    <source>
        <dbReference type="EMBL" id="KAL0115716.1"/>
    </source>
</evidence>
<dbReference type="Pfam" id="PF00989">
    <property type="entry name" value="PAS"/>
    <property type="match status" value="1"/>
</dbReference>
<dbReference type="SMART" id="SM00086">
    <property type="entry name" value="PAC"/>
    <property type="match status" value="1"/>
</dbReference>
<organism evidence="11 12">
    <name type="scientific">Cardiocondyla obscurior</name>
    <dbReference type="NCBI Taxonomy" id="286306"/>
    <lineage>
        <taxon>Eukaryota</taxon>
        <taxon>Metazoa</taxon>
        <taxon>Ecdysozoa</taxon>
        <taxon>Arthropoda</taxon>
        <taxon>Hexapoda</taxon>
        <taxon>Insecta</taxon>
        <taxon>Pterygota</taxon>
        <taxon>Neoptera</taxon>
        <taxon>Endopterygota</taxon>
        <taxon>Hymenoptera</taxon>
        <taxon>Apocrita</taxon>
        <taxon>Aculeata</taxon>
        <taxon>Formicoidea</taxon>
        <taxon>Formicidae</taxon>
        <taxon>Myrmicinae</taxon>
        <taxon>Cardiocondyla</taxon>
    </lineage>
</organism>
<keyword evidence="7" id="KW-0539">Nucleus</keyword>
<dbReference type="SMART" id="SM00091">
    <property type="entry name" value="PAS"/>
    <property type="match status" value="2"/>
</dbReference>
<comment type="subcellular location">
    <subcellularLocation>
        <location evidence="1">Nucleus</location>
    </subcellularLocation>
</comment>
<evidence type="ECO:0000313" key="12">
    <source>
        <dbReference type="Proteomes" id="UP001430953"/>
    </source>
</evidence>
<keyword evidence="5" id="KW-0010">Activator</keyword>
<dbReference type="EMBL" id="JADYXP020000010">
    <property type="protein sequence ID" value="KAL0115716.1"/>
    <property type="molecule type" value="Genomic_DNA"/>
</dbReference>
<dbReference type="SMART" id="SM00353">
    <property type="entry name" value="HLH"/>
    <property type="match status" value="1"/>
</dbReference>
<dbReference type="GO" id="GO:0005634">
    <property type="term" value="C:nucleus"/>
    <property type="evidence" value="ECO:0007669"/>
    <property type="project" value="UniProtKB-SubCell"/>
</dbReference>
<feature type="compositionally biased region" description="Polar residues" evidence="8">
    <location>
        <begin position="746"/>
        <end position="777"/>
    </location>
</feature>
<dbReference type="PROSITE" id="PS50888">
    <property type="entry name" value="BHLH"/>
    <property type="match status" value="1"/>
</dbReference>
<dbReference type="GO" id="GO:0006805">
    <property type="term" value="P:xenobiotic metabolic process"/>
    <property type="evidence" value="ECO:0007669"/>
    <property type="project" value="InterPro"/>
</dbReference>
<dbReference type="CDD" id="cd00130">
    <property type="entry name" value="PAS"/>
    <property type="match status" value="2"/>
</dbReference>
<keyword evidence="6" id="KW-0804">Transcription</keyword>
<feature type="region of interest" description="Disordered" evidence="8">
    <location>
        <begin position="1"/>
        <end position="60"/>
    </location>
</feature>
<dbReference type="Pfam" id="PF08447">
    <property type="entry name" value="PAS_3"/>
    <property type="match status" value="1"/>
</dbReference>
<dbReference type="PANTHER" id="PTHR10649:SF12">
    <property type="entry name" value="SPINELESS, ISOFORM C"/>
    <property type="match status" value="1"/>
</dbReference>
<dbReference type="InterPro" id="IPR013655">
    <property type="entry name" value="PAS_fold_3"/>
</dbReference>
<dbReference type="GO" id="GO:0034751">
    <property type="term" value="C:aryl hydrocarbon receptor complex"/>
    <property type="evidence" value="ECO:0007669"/>
    <property type="project" value="TreeGrafter"/>
</dbReference>
<dbReference type="Pfam" id="PF00010">
    <property type="entry name" value="HLH"/>
    <property type="match status" value="1"/>
</dbReference>
<dbReference type="InterPro" id="IPR036638">
    <property type="entry name" value="HLH_DNA-bd_sf"/>
</dbReference>
<accession>A0AAW2FID2</accession>
<dbReference type="InterPro" id="IPR001610">
    <property type="entry name" value="PAC"/>
</dbReference>
<evidence type="ECO:0000259" key="10">
    <source>
        <dbReference type="PROSITE" id="PS50888"/>
    </source>
</evidence>
<gene>
    <name evidence="11" type="ORF">PUN28_010919</name>
</gene>
<dbReference type="CDD" id="cd19730">
    <property type="entry name" value="bHLH-PAS_spineless_like"/>
    <property type="match status" value="1"/>
</dbReference>
<evidence type="ECO:0000259" key="9">
    <source>
        <dbReference type="PROSITE" id="PS50112"/>
    </source>
</evidence>
<dbReference type="InterPro" id="IPR000014">
    <property type="entry name" value="PAS"/>
</dbReference>
<dbReference type="GO" id="GO:0000976">
    <property type="term" value="F:transcription cis-regulatory region binding"/>
    <property type="evidence" value="ECO:0007669"/>
    <property type="project" value="TreeGrafter"/>
</dbReference>
<dbReference type="FunFam" id="4.10.280.10:FF:000041">
    <property type="entry name" value="aryl hydrocarbon receptor repressor"/>
    <property type="match status" value="1"/>
</dbReference>
<dbReference type="SUPFAM" id="SSF55785">
    <property type="entry name" value="PYP-like sensor domain (PAS domain)"/>
    <property type="match status" value="2"/>
</dbReference>
<feature type="region of interest" description="Disordered" evidence="8">
    <location>
        <begin position="805"/>
        <end position="907"/>
    </location>
</feature>
<dbReference type="GO" id="GO:0045944">
    <property type="term" value="P:positive regulation of transcription by RNA polymerase II"/>
    <property type="evidence" value="ECO:0007669"/>
    <property type="project" value="UniProtKB-ARBA"/>
</dbReference>
<feature type="compositionally biased region" description="Pro residues" evidence="8">
    <location>
        <begin position="1"/>
        <end position="10"/>
    </location>
</feature>
<name>A0AAW2FID2_9HYME</name>
<dbReference type="PANTHER" id="PTHR10649">
    <property type="entry name" value="ARYL HYDROCARBON RECEPTOR"/>
    <property type="match status" value="1"/>
</dbReference>
<dbReference type="FunFam" id="3.30.450.20:FF:000074">
    <property type="entry name" value="Aryl hydrocarbon receptor"/>
    <property type="match status" value="1"/>
</dbReference>
<dbReference type="GO" id="GO:0004879">
    <property type="term" value="F:nuclear receptor activity"/>
    <property type="evidence" value="ECO:0007669"/>
    <property type="project" value="TreeGrafter"/>
</dbReference>
<dbReference type="InterPro" id="IPR035965">
    <property type="entry name" value="PAS-like_dom_sf"/>
</dbReference>
<evidence type="ECO:0000256" key="3">
    <source>
        <dbReference type="ARBA" id="ARBA00023015"/>
    </source>
</evidence>
<dbReference type="GO" id="GO:0046983">
    <property type="term" value="F:protein dimerization activity"/>
    <property type="evidence" value="ECO:0007669"/>
    <property type="project" value="InterPro"/>
</dbReference>
<protein>
    <recommendedName>
        <fullName evidence="13">Aryl hydrocarbon receptor</fullName>
    </recommendedName>
</protein>
<evidence type="ECO:0008006" key="13">
    <source>
        <dbReference type="Google" id="ProtNLM"/>
    </source>
</evidence>
<evidence type="ECO:0000256" key="2">
    <source>
        <dbReference type="ARBA" id="ARBA00022737"/>
    </source>
</evidence>
<dbReference type="NCBIfam" id="TIGR00229">
    <property type="entry name" value="sensory_box"/>
    <property type="match status" value="1"/>
</dbReference>
<keyword evidence="3" id="KW-0805">Transcription regulation</keyword>
<comment type="caution">
    <text evidence="11">The sequence shown here is derived from an EMBL/GenBank/DDBJ whole genome shotgun (WGS) entry which is preliminary data.</text>
</comment>
<evidence type="ECO:0000256" key="4">
    <source>
        <dbReference type="ARBA" id="ARBA00023125"/>
    </source>
</evidence>
<dbReference type="Gene3D" id="3.30.450.20">
    <property type="entry name" value="PAS domain"/>
    <property type="match status" value="2"/>
</dbReference>
<dbReference type="InterPro" id="IPR039091">
    <property type="entry name" value="AHR/AHRR"/>
</dbReference>
<evidence type="ECO:0000256" key="6">
    <source>
        <dbReference type="ARBA" id="ARBA00023163"/>
    </source>
</evidence>
<feature type="compositionally biased region" description="Polar residues" evidence="8">
    <location>
        <begin position="898"/>
        <end position="907"/>
    </location>
</feature>
<sequence length="907" mass="99202">MTPTSAPVPTPTSASGPNNPVAMSQLGTVYATKRRRRNGKSLKPPQKDGVTKSNPSKRHRERLNAELDTLASLLPFEQNILSKLDRLSILRLSVSYLRTKSYFQVVMHKDKEENSHHDSHYRARELAALAAYDHHHLDGEMFLQALNGFLLILTCDGEVFFATHSIESYLGFHQSDIVHQSVYELVHSEDREELQRQLMWNSFLPAESASLPLLDALSPQHCHLLERSFTVRFRCLLDNTSGFLRLDIRGRVKVLHGQNRKTEEPPLALFALCTPFGPPSLLEVPQKEVMFKSKHKLDLALVTMDQKGKMLLGYSDAELTNLGGYDLVHYDDLAYVASAHQELLKTGASGMIAYRFQTKDGGWQWLQTSSRLVYKNSKPDFVLSTHRPLMEEEGRDLLGKRTMDFKVSYLDAGLTNSYFSDSDTLTGSVMTPTLPAQPAPQRVNRRYKTQLRDFLTTCSRKRTKLSAQSSVSPPVTPTVASVDYLTADTSTAAAVAAAYSNLNTMYPTPYPPTAVAASTDPSLTTYIGHTGNYHQTLYSASALDNRYLTAATENLFQYRPLSSYYPEYHTGTAYNGFIDVSLPTYETHQLSSKTEEKLYCQQLGGSGESPKYSYVETRHPGSVSGSPYAASPVATASTMHPATTDMNVVRAGSRHSMEGGASSSNSAGSSPVTGTTNGMLTPKIEDVKPEVYNNEVPRQTVLMWGAPPQRTPPRNNGSYSPPTPHSTHSSTHSTNTTGDPLKSLAEMNSINGDCKWRQTSPTDQQVTAPSPPRNNKTQQSQHQQQYPVTTSQYQTAAVAAANTIGYNTHSHPGPGGHGEPGSEHATVSCGNGDGGGNRHGHGHRGGQQHQQQQQRLVPPSAPPPPPRSGIISGGNGGNGPNCPTDSKPDAGSPLLSISEVTNTLLNQ</sequence>
<evidence type="ECO:0000256" key="8">
    <source>
        <dbReference type="SAM" id="MobiDB-lite"/>
    </source>
</evidence>
<feature type="domain" description="BHLH" evidence="10">
    <location>
        <begin position="47"/>
        <end position="100"/>
    </location>
</feature>
<feature type="compositionally biased region" description="Low complexity" evidence="8">
    <location>
        <begin position="659"/>
        <end position="670"/>
    </location>
</feature>
<keyword evidence="4" id="KW-0238">DNA-binding</keyword>
<feature type="compositionally biased region" description="Low complexity" evidence="8">
    <location>
        <begin position="725"/>
        <end position="737"/>
    </location>
</feature>
<feature type="compositionally biased region" description="Polar residues" evidence="8">
    <location>
        <begin position="16"/>
        <end position="27"/>
    </location>
</feature>
<reference evidence="11 12" key="1">
    <citation type="submission" date="2023-03" db="EMBL/GenBank/DDBJ databases">
        <title>High recombination rates correlate with genetic variation in Cardiocondyla obscurior ants.</title>
        <authorList>
            <person name="Errbii M."/>
        </authorList>
    </citation>
    <scope>NUCLEOTIDE SEQUENCE [LARGE SCALE GENOMIC DNA]</scope>
    <source>
        <strain evidence="11">Alpha-2009</strain>
        <tissue evidence="11">Whole body</tissue>
    </source>
</reference>
<feature type="region of interest" description="Disordered" evidence="8">
    <location>
        <begin position="652"/>
        <end position="792"/>
    </location>
</feature>
<dbReference type="SUPFAM" id="SSF47459">
    <property type="entry name" value="HLH, helix-loop-helix DNA-binding domain"/>
    <property type="match status" value="1"/>
</dbReference>
<dbReference type="InterPro" id="IPR011598">
    <property type="entry name" value="bHLH_dom"/>
</dbReference>
<keyword evidence="12" id="KW-1185">Reference proteome</keyword>
<evidence type="ECO:0000256" key="7">
    <source>
        <dbReference type="ARBA" id="ARBA00023242"/>
    </source>
</evidence>
<feature type="domain" description="PAS" evidence="9">
    <location>
        <begin position="143"/>
        <end position="198"/>
    </location>
</feature>